<feature type="transmembrane region" description="Helical" evidence="1">
    <location>
        <begin position="219"/>
        <end position="242"/>
    </location>
</feature>
<keyword evidence="1" id="KW-0812">Transmembrane</keyword>
<dbReference type="AlphaFoldDB" id="A0A0G0QLY0"/>
<dbReference type="Proteomes" id="UP000034072">
    <property type="component" value="Unassembled WGS sequence"/>
</dbReference>
<evidence type="ECO:0000256" key="1">
    <source>
        <dbReference type="SAM" id="Phobius"/>
    </source>
</evidence>
<keyword evidence="1" id="KW-1133">Transmembrane helix</keyword>
<reference evidence="2 3" key="1">
    <citation type="journal article" date="2015" name="Nature">
        <title>rRNA introns, odd ribosomes, and small enigmatic genomes across a large radiation of phyla.</title>
        <authorList>
            <person name="Brown C.T."/>
            <person name="Hug L.A."/>
            <person name="Thomas B.C."/>
            <person name="Sharon I."/>
            <person name="Castelle C.J."/>
            <person name="Singh A."/>
            <person name="Wilkins M.J."/>
            <person name="Williams K.H."/>
            <person name="Banfield J.F."/>
        </authorList>
    </citation>
    <scope>NUCLEOTIDE SEQUENCE [LARGE SCALE GENOMIC DNA]</scope>
</reference>
<keyword evidence="1" id="KW-0472">Membrane</keyword>
<feature type="transmembrane region" description="Helical" evidence="1">
    <location>
        <begin position="50"/>
        <end position="71"/>
    </location>
</feature>
<comment type="caution">
    <text evidence="2">The sequence shown here is derived from an EMBL/GenBank/DDBJ whole genome shotgun (WGS) entry which is preliminary data.</text>
</comment>
<evidence type="ECO:0000313" key="3">
    <source>
        <dbReference type="Proteomes" id="UP000034072"/>
    </source>
</evidence>
<name>A0A0G0QLY0_9BACT</name>
<dbReference type="EMBL" id="LBXZ01000001">
    <property type="protein sequence ID" value="KKR41108.1"/>
    <property type="molecule type" value="Genomic_DNA"/>
</dbReference>
<proteinExistence type="predicted"/>
<sequence length="245" mass="27926">MFKVILSNIKTFFRYDISRTTVFELIFAFVIAILLFLKHINYFNFEIRNYILSLFLFWAFLAMQGFFIPIVREGWTIGIPGSKGPNHPGIPLHLDLESRGGFIAGRIISLRAKVMNLGANENSFEEFKGIYREFNFAFFSSIGVPVEDGKFLEGQPQAGGISLSPQKLKARASIIFNSPGEYEPITLFYKINDLKQYGGSISESMLKQKLRVSPAENWIVLRNYAITYALTLVILLLTLIQLKFI</sequence>
<protein>
    <submittedName>
        <fullName evidence="2">Uncharacterized protein</fullName>
    </submittedName>
</protein>
<feature type="transmembrane region" description="Helical" evidence="1">
    <location>
        <begin position="21"/>
        <end position="38"/>
    </location>
</feature>
<accession>A0A0G0QLY0</accession>
<evidence type="ECO:0000313" key="2">
    <source>
        <dbReference type="EMBL" id="KKR41108.1"/>
    </source>
</evidence>
<gene>
    <name evidence="2" type="ORF">UT75_C0001G0012</name>
</gene>
<organism evidence="2 3">
    <name type="scientific">Candidatus Yanofskybacteria bacterium GW2011_GWE2_40_11</name>
    <dbReference type="NCBI Taxonomy" id="1619033"/>
    <lineage>
        <taxon>Bacteria</taxon>
        <taxon>Candidatus Yanofskyibacteriota</taxon>
    </lineage>
</organism>